<dbReference type="InterPro" id="IPR051678">
    <property type="entry name" value="AGP_Transferase"/>
</dbReference>
<organism evidence="2 3">
    <name type="scientific">Ramularia collo-cygni</name>
    <dbReference type="NCBI Taxonomy" id="112498"/>
    <lineage>
        <taxon>Eukaryota</taxon>
        <taxon>Fungi</taxon>
        <taxon>Dikarya</taxon>
        <taxon>Ascomycota</taxon>
        <taxon>Pezizomycotina</taxon>
        <taxon>Dothideomycetes</taxon>
        <taxon>Dothideomycetidae</taxon>
        <taxon>Mycosphaerellales</taxon>
        <taxon>Mycosphaerellaceae</taxon>
        <taxon>Ramularia</taxon>
    </lineage>
</organism>
<proteinExistence type="predicted"/>
<keyword evidence="3" id="KW-1185">Reference proteome</keyword>
<dbReference type="STRING" id="112498.A0A2D3UQT2"/>
<dbReference type="PANTHER" id="PTHR21310:SF58">
    <property type="entry name" value="AMINOGLYCOSIDE PHOSPHOTRANSFERASE DOMAIN-CONTAINING PROTEIN"/>
    <property type="match status" value="1"/>
</dbReference>
<dbReference type="GeneID" id="35595973"/>
<sequence length="148" mass="17478">MRAAQNTSRNPIGSCQGPVHDLRWIRDFTGGPFSLEQEFNEFILNLANGTPQVIRETLEESFRMRVGNRIVFTHADLSPRNIIVRDGRICALLDWEYSGWYPEYWEYIKFFDRPTGCKGWYDLAMEIFETRYPSELLSHQAAIRWQRP</sequence>
<name>A0A2D3UQT2_9PEZI</name>
<dbReference type="Gene3D" id="3.90.1200.10">
    <property type="match status" value="1"/>
</dbReference>
<dbReference type="InterPro" id="IPR002575">
    <property type="entry name" value="Aminoglycoside_PTrfase"/>
</dbReference>
<evidence type="ECO:0000313" key="3">
    <source>
        <dbReference type="Proteomes" id="UP000225277"/>
    </source>
</evidence>
<dbReference type="PANTHER" id="PTHR21310">
    <property type="entry name" value="AMINOGLYCOSIDE PHOSPHOTRANSFERASE-RELATED-RELATED"/>
    <property type="match status" value="1"/>
</dbReference>
<gene>
    <name evidence="2" type="ORF">RCC_00602</name>
</gene>
<dbReference type="EMBL" id="FJUY01000001">
    <property type="protein sequence ID" value="CZT14630.1"/>
    <property type="molecule type" value="Genomic_DNA"/>
</dbReference>
<protein>
    <recommendedName>
        <fullName evidence="1">Aminoglycoside phosphotransferase domain-containing protein</fullName>
    </recommendedName>
</protein>
<accession>A0A2D3UQT2</accession>
<dbReference type="SUPFAM" id="SSF56112">
    <property type="entry name" value="Protein kinase-like (PK-like)"/>
    <property type="match status" value="1"/>
</dbReference>
<dbReference type="RefSeq" id="XP_023621527.1">
    <property type="nucleotide sequence ID" value="XM_023765759.1"/>
</dbReference>
<evidence type="ECO:0000313" key="2">
    <source>
        <dbReference type="EMBL" id="CZT14630.1"/>
    </source>
</evidence>
<evidence type="ECO:0000259" key="1">
    <source>
        <dbReference type="Pfam" id="PF01636"/>
    </source>
</evidence>
<dbReference type="OrthoDB" id="4177236at2759"/>
<reference evidence="2 3" key="1">
    <citation type="submission" date="2016-03" db="EMBL/GenBank/DDBJ databases">
        <authorList>
            <person name="Ploux O."/>
        </authorList>
    </citation>
    <scope>NUCLEOTIDE SEQUENCE [LARGE SCALE GENOMIC DNA]</scope>
    <source>
        <strain evidence="2 3">URUG2</strain>
    </source>
</reference>
<dbReference type="AlphaFoldDB" id="A0A2D3UQT2"/>
<feature type="domain" description="Aminoglycoside phosphotransferase" evidence="1">
    <location>
        <begin position="67"/>
        <end position="109"/>
    </location>
</feature>
<dbReference type="Proteomes" id="UP000225277">
    <property type="component" value="Unassembled WGS sequence"/>
</dbReference>
<dbReference type="Pfam" id="PF01636">
    <property type="entry name" value="APH"/>
    <property type="match status" value="1"/>
</dbReference>
<dbReference type="InterPro" id="IPR011009">
    <property type="entry name" value="Kinase-like_dom_sf"/>
</dbReference>